<dbReference type="GO" id="GO:0016998">
    <property type="term" value="P:cell wall macromolecule catabolic process"/>
    <property type="evidence" value="ECO:0007669"/>
    <property type="project" value="InterPro"/>
</dbReference>
<dbReference type="Gene3D" id="1.10.530.10">
    <property type="match status" value="1"/>
</dbReference>
<feature type="domain" description="Glycoside hydrolase family 19 catalytic" evidence="1">
    <location>
        <begin position="110"/>
        <end position="178"/>
    </location>
</feature>
<dbReference type="AlphaFoldDB" id="A0A7X3H9U9"/>
<evidence type="ECO:0000313" key="2">
    <source>
        <dbReference type="EMBL" id="MWK57164.1"/>
    </source>
</evidence>
<dbReference type="PANTHER" id="PTHR34408">
    <property type="entry name" value="FAMILY PROTEIN, PUTATIVE-RELATED"/>
    <property type="match status" value="1"/>
</dbReference>
<dbReference type="Pfam" id="PF00182">
    <property type="entry name" value="Glyco_hydro_19"/>
    <property type="match status" value="1"/>
</dbReference>
<protein>
    <submittedName>
        <fullName evidence="2">Glycoside hydrolase family 19 protein</fullName>
    </submittedName>
</protein>
<comment type="caution">
    <text evidence="2">The sequence shown here is derived from an EMBL/GenBank/DDBJ whole genome shotgun (WGS) entry which is preliminary data.</text>
</comment>
<proteinExistence type="predicted"/>
<dbReference type="Proteomes" id="UP000461288">
    <property type="component" value="Unassembled WGS sequence"/>
</dbReference>
<evidence type="ECO:0000259" key="1">
    <source>
        <dbReference type="Pfam" id="PF00182"/>
    </source>
</evidence>
<dbReference type="InterPro" id="IPR000726">
    <property type="entry name" value="Glyco_hydro_19_cat"/>
</dbReference>
<dbReference type="GO" id="GO:0004568">
    <property type="term" value="F:chitinase activity"/>
    <property type="evidence" value="ECO:0007669"/>
    <property type="project" value="InterPro"/>
</dbReference>
<dbReference type="PANTHER" id="PTHR34408:SF1">
    <property type="entry name" value="GLYCOSYL HYDROLASE FAMILY 19 DOMAIN-CONTAINING PROTEIN HI_1415"/>
    <property type="match status" value="1"/>
</dbReference>
<dbReference type="GO" id="GO:0006032">
    <property type="term" value="P:chitin catabolic process"/>
    <property type="evidence" value="ECO:0007669"/>
    <property type="project" value="InterPro"/>
</dbReference>
<accession>A0A7X3H9U9</accession>
<dbReference type="InterPro" id="IPR023346">
    <property type="entry name" value="Lysozyme-like_dom_sf"/>
</dbReference>
<gene>
    <name evidence="2" type="ORF">GO594_14365</name>
</gene>
<dbReference type="SUPFAM" id="SSF53955">
    <property type="entry name" value="Lysozyme-like"/>
    <property type="match status" value="1"/>
</dbReference>
<dbReference type="EMBL" id="WTFN01000031">
    <property type="protein sequence ID" value="MWK57164.1"/>
    <property type="molecule type" value="Genomic_DNA"/>
</dbReference>
<sequence>MKLPLMRLLPLRLSWLVSSTESVDVAMDTYFVDVARAIAFPRFSLTTSTRQSAFLAQAAHESAGFTRLTENLNYSATGLAATWPGRFRGADGQPNALARGLHRRPEAIANVVYANRMGNGPEASGDGWRYRGRGLLQITGRAQYQRCGAALGLPLVEQPDLLAQPEPAVLSAAWFWQVNGLNELADAGDFEAITRRINGGLNGLAERRALWAKFREALA</sequence>
<organism evidence="2 3">
    <name type="scientific">Metapseudomonas otitidis</name>
    <dbReference type="NCBI Taxonomy" id="319939"/>
    <lineage>
        <taxon>Bacteria</taxon>
        <taxon>Pseudomonadati</taxon>
        <taxon>Pseudomonadota</taxon>
        <taxon>Gammaproteobacteria</taxon>
        <taxon>Pseudomonadales</taxon>
        <taxon>Pseudomonadaceae</taxon>
        <taxon>Metapseudomonas</taxon>
    </lineage>
</organism>
<dbReference type="InterPro" id="IPR052354">
    <property type="entry name" value="Cell_Wall_Dynamics_Protein"/>
</dbReference>
<name>A0A7X3H9U9_9GAMM</name>
<keyword evidence="2" id="KW-0378">Hydrolase</keyword>
<reference evidence="2 3" key="1">
    <citation type="submission" date="2019-12" db="EMBL/GenBank/DDBJ databases">
        <title>Draft genome sequence of Pseudomonas otitidis recovered from a chicken carcass.</title>
        <authorList>
            <person name="Vieira T.R."/>
            <person name="Oliviera E.F.C."/>
            <person name="Silva N.M.V."/>
            <person name="Sambrano G.E."/>
            <person name="Cibulski S.P."/>
            <person name="Cardoso M.R.I."/>
        </authorList>
    </citation>
    <scope>NUCLEOTIDE SEQUENCE [LARGE SCALE GENOMIC DNA]</scope>
    <source>
        <strain evidence="2 3">25_K</strain>
    </source>
</reference>
<evidence type="ECO:0000313" key="3">
    <source>
        <dbReference type="Proteomes" id="UP000461288"/>
    </source>
</evidence>